<dbReference type="Gene3D" id="3.30.230.120">
    <property type="match status" value="1"/>
</dbReference>
<dbReference type="PANTHER" id="PTHR32463">
    <property type="entry name" value="L-FUCOSE KINASE"/>
    <property type="match status" value="1"/>
</dbReference>
<dbReference type="PRINTS" id="PR00960">
    <property type="entry name" value="LMBPPROTEIN"/>
</dbReference>
<dbReference type="EMBL" id="MPOJ01000008">
    <property type="protein sequence ID" value="OOH73629.1"/>
    <property type="molecule type" value="Genomic_DNA"/>
</dbReference>
<evidence type="ECO:0000313" key="9">
    <source>
        <dbReference type="EMBL" id="OOH73629.1"/>
    </source>
</evidence>
<feature type="domain" description="GHMP kinase N-terminal" evidence="6">
    <location>
        <begin position="83"/>
        <end position="157"/>
    </location>
</feature>
<dbReference type="InterPro" id="IPR001174">
    <property type="entry name" value="HddA/FKP"/>
</dbReference>
<organism evidence="8 10">
    <name type="scientific">Leptospirillum ferriphilum</name>
    <dbReference type="NCBI Taxonomy" id="178606"/>
    <lineage>
        <taxon>Bacteria</taxon>
        <taxon>Pseudomonadati</taxon>
        <taxon>Nitrospirota</taxon>
        <taxon>Nitrospiria</taxon>
        <taxon>Nitrospirales</taxon>
        <taxon>Nitrospiraceae</taxon>
        <taxon>Leptospirillum</taxon>
    </lineage>
</organism>
<dbReference type="InterPro" id="IPR014606">
    <property type="entry name" value="Heptose_7-P_kinase"/>
</dbReference>
<evidence type="ECO:0000256" key="5">
    <source>
        <dbReference type="ARBA" id="ARBA00038121"/>
    </source>
</evidence>
<keyword evidence="1" id="KW-0808">Transferase</keyword>
<keyword evidence="4" id="KW-0067">ATP-binding</keyword>
<dbReference type="Proteomes" id="UP000188586">
    <property type="component" value="Unassembled WGS sequence"/>
</dbReference>
<dbReference type="AlphaFoldDB" id="A0A094X246"/>
<reference evidence="8 10" key="1">
    <citation type="submission" date="2014-06" db="EMBL/GenBank/DDBJ databases">
        <title>Draft genome sequence of iron oxidizing acidophile Leptospirillum ferriphilum DSM14647.</title>
        <authorList>
            <person name="Cardenas J.P."/>
            <person name="Lazcano M."/>
            <person name="Ossandon F.J."/>
            <person name="Corbett M."/>
            <person name="Holmes D.S."/>
            <person name="Watkin E."/>
        </authorList>
    </citation>
    <scope>NUCLEOTIDE SEQUENCE [LARGE SCALE GENOMIC DNA]</scope>
    <source>
        <strain evidence="8 10">DSM 14647</strain>
    </source>
</reference>
<evidence type="ECO:0000256" key="4">
    <source>
        <dbReference type="ARBA" id="ARBA00022840"/>
    </source>
</evidence>
<keyword evidence="3 8" id="KW-0418">Kinase</keyword>
<evidence type="ECO:0000259" key="7">
    <source>
        <dbReference type="Pfam" id="PF08544"/>
    </source>
</evidence>
<dbReference type="InterPro" id="IPR006204">
    <property type="entry name" value="GHMP_kinase_N_dom"/>
</dbReference>
<dbReference type="OrthoDB" id="9812992at2"/>
<dbReference type="InterPro" id="IPR020568">
    <property type="entry name" value="Ribosomal_Su5_D2-typ_SF"/>
</dbReference>
<dbReference type="PANTHER" id="PTHR32463:SF0">
    <property type="entry name" value="L-FUCOSE KINASE"/>
    <property type="match status" value="1"/>
</dbReference>
<dbReference type="GO" id="GO:0042352">
    <property type="term" value="P:GDP-L-fucose salvage"/>
    <property type="evidence" value="ECO:0007669"/>
    <property type="project" value="TreeGrafter"/>
</dbReference>
<dbReference type="InterPro" id="IPR052203">
    <property type="entry name" value="GHMP_Kinase-Related"/>
</dbReference>
<comment type="caution">
    <text evidence="8">The sequence shown here is derived from an EMBL/GenBank/DDBJ whole genome shotgun (WGS) entry which is preliminary data.</text>
</comment>
<name>A0A094X246_9BACT</name>
<dbReference type="SUPFAM" id="SSF54211">
    <property type="entry name" value="Ribosomal protein S5 domain 2-like"/>
    <property type="match status" value="1"/>
</dbReference>
<dbReference type="GO" id="GO:0005524">
    <property type="term" value="F:ATP binding"/>
    <property type="evidence" value="ECO:0007669"/>
    <property type="project" value="UniProtKB-KW"/>
</dbReference>
<dbReference type="Pfam" id="PF08544">
    <property type="entry name" value="GHMP_kinases_C"/>
    <property type="match status" value="1"/>
</dbReference>
<dbReference type="PATRIC" id="fig|178606.4.peg.2661"/>
<evidence type="ECO:0000259" key="6">
    <source>
        <dbReference type="Pfam" id="PF00288"/>
    </source>
</evidence>
<protein>
    <submittedName>
        <fullName evidence="8 9">Kinase</fullName>
    </submittedName>
</protein>
<dbReference type="PIRSF" id="PIRSF036406">
    <property type="entry name" value="Hept_kin"/>
    <property type="match status" value="1"/>
</dbReference>
<dbReference type="RefSeq" id="WP_014961476.1">
    <property type="nucleotide sequence ID" value="NZ_JPGK01000014.1"/>
</dbReference>
<comment type="similarity">
    <text evidence="5">Belongs to the GHMP kinase family.</text>
</comment>
<evidence type="ECO:0000313" key="10">
    <source>
        <dbReference type="Proteomes" id="UP000029452"/>
    </source>
</evidence>
<reference evidence="9 11" key="2">
    <citation type="submission" date="2016-11" db="EMBL/GenBank/DDBJ databases">
        <title>Comparative genomics of co-occurring bacteria in distinct bioleaching systems unravels niche-specific adaptation.</title>
        <authorList>
            <person name="Zhang X."/>
            <person name="Liu X."/>
            <person name="Yin H."/>
        </authorList>
    </citation>
    <scope>NUCLEOTIDE SEQUENCE [LARGE SCALE GENOMIC DNA]</scope>
    <source>
        <strain evidence="9 11">DX</strain>
    </source>
</reference>
<dbReference type="InterPro" id="IPR036554">
    <property type="entry name" value="GHMP_kinase_C_sf"/>
</dbReference>
<evidence type="ECO:0000313" key="8">
    <source>
        <dbReference type="EMBL" id="KGA92619.1"/>
    </source>
</evidence>
<dbReference type="Pfam" id="PF00288">
    <property type="entry name" value="GHMP_kinases_N"/>
    <property type="match status" value="1"/>
</dbReference>
<dbReference type="EMBL" id="JPGK01000014">
    <property type="protein sequence ID" value="KGA92619.1"/>
    <property type="molecule type" value="Genomic_DNA"/>
</dbReference>
<gene>
    <name evidence="9" type="ORF">BOX24_03900</name>
    <name evidence="8" type="ORF">LptCag_1763</name>
</gene>
<accession>A0A094X246</accession>
<evidence type="ECO:0000256" key="2">
    <source>
        <dbReference type="ARBA" id="ARBA00022741"/>
    </source>
</evidence>
<keyword evidence="2" id="KW-0547">Nucleotide-binding</keyword>
<evidence type="ECO:0000256" key="1">
    <source>
        <dbReference type="ARBA" id="ARBA00022679"/>
    </source>
</evidence>
<proteinExistence type="inferred from homology"/>
<dbReference type="GO" id="GO:0050201">
    <property type="term" value="F:fucokinase activity"/>
    <property type="evidence" value="ECO:0007669"/>
    <property type="project" value="TreeGrafter"/>
</dbReference>
<sequence>MIITRTPFRISFFGGGTDYPTWFREHGGQVLATSINKYCYISCRYLPPFFDHKHRIVYSRIENVKNVNEIEHPAIRGVLSWLNWEQGLEIHHDGDLPARSGLGSSSSFTVGLINSLLALRGERISKKDLGQKAIFVEQDVIQEHVGSQDQISAAYGGFNKIRFHQNGDFSVEPVIIASQRQEELQRHIMLFFTGISRNAPEIAKSKIDNFKDRTTELKTLNNMVDEGMSILLSKNSPISDFGRLLHEGWMLKRSLSDKVSNAFVDQVYDTARKNGALGGKILGAGGGGFFLIFAPPEKQNGIREALKDLIHVPIRFEFGGSQVVLYQPDGLG</sequence>
<evidence type="ECO:0000313" key="11">
    <source>
        <dbReference type="Proteomes" id="UP000188586"/>
    </source>
</evidence>
<dbReference type="InterPro" id="IPR013750">
    <property type="entry name" value="GHMP_kinase_C_dom"/>
</dbReference>
<evidence type="ECO:0000256" key="3">
    <source>
        <dbReference type="ARBA" id="ARBA00022777"/>
    </source>
</evidence>
<dbReference type="Proteomes" id="UP000029452">
    <property type="component" value="Unassembled WGS sequence"/>
</dbReference>
<dbReference type="SUPFAM" id="SSF55060">
    <property type="entry name" value="GHMP Kinase, C-terminal domain"/>
    <property type="match status" value="1"/>
</dbReference>
<feature type="domain" description="GHMP kinase C-terminal" evidence="7">
    <location>
        <begin position="238"/>
        <end position="308"/>
    </location>
</feature>
<dbReference type="OMA" id="DKYCYIT"/>